<keyword evidence="5" id="KW-1185">Reference proteome</keyword>
<accession>A0ABR2UJV1</accession>
<evidence type="ECO:0000256" key="2">
    <source>
        <dbReference type="ARBA" id="ARBA00023239"/>
    </source>
</evidence>
<dbReference type="InterPro" id="IPR032710">
    <property type="entry name" value="NTF2-like_dom_sf"/>
</dbReference>
<evidence type="ECO:0000259" key="3">
    <source>
        <dbReference type="Pfam" id="PF02982"/>
    </source>
</evidence>
<dbReference type="SUPFAM" id="SSF54427">
    <property type="entry name" value="NTF2-like"/>
    <property type="match status" value="1"/>
</dbReference>
<gene>
    <name evidence="4" type="ORF">SUNI508_10850</name>
</gene>
<feature type="domain" description="Scytalone dehydratase-like" evidence="3">
    <location>
        <begin position="13"/>
        <end position="173"/>
    </location>
</feature>
<evidence type="ECO:0000313" key="4">
    <source>
        <dbReference type="EMBL" id="KAK9414907.1"/>
    </source>
</evidence>
<keyword evidence="2" id="KW-0456">Lyase</keyword>
<evidence type="ECO:0000256" key="1">
    <source>
        <dbReference type="ARBA" id="ARBA00008584"/>
    </source>
</evidence>
<protein>
    <submittedName>
        <fullName evidence="4">SnoaL-like domain-containing protein</fullName>
    </submittedName>
</protein>
<dbReference type="Pfam" id="PF02982">
    <property type="entry name" value="Scytalone_dh"/>
    <property type="match status" value="1"/>
</dbReference>
<dbReference type="Proteomes" id="UP001408356">
    <property type="component" value="Unassembled WGS sequence"/>
</dbReference>
<reference evidence="4 5" key="1">
    <citation type="journal article" date="2024" name="J. Plant Pathol.">
        <title>Sequence and assembly of the genome of Seiridium unicorne, isolate CBS 538.82, causal agent of cypress canker disease.</title>
        <authorList>
            <person name="Scali E."/>
            <person name="Rocca G.D."/>
            <person name="Danti R."/>
            <person name="Garbelotto M."/>
            <person name="Barberini S."/>
            <person name="Baroncelli R."/>
            <person name="Emiliani G."/>
        </authorList>
    </citation>
    <scope>NUCLEOTIDE SEQUENCE [LARGE SCALE GENOMIC DNA]</scope>
    <source>
        <strain evidence="4 5">BM-138-508</strain>
    </source>
</reference>
<sequence>MATFEIYDVPASLTFQDYLAVCQCARTLADGYDRKEKPRLYAALVPGEVTVDYSNVVKEFGRITYKTPEFVDLWLGPQHMGVKALVTQHLMGIPYFKSVTDEEIVVEWHQLASHGRREKGGDYNNPMCKITETSDGRSWMQQVFVKHEGKWRIREIKPEALYHTGDWQQVRRQDEDEDKEESGS</sequence>
<dbReference type="InterPro" id="IPR049884">
    <property type="entry name" value="Scytalone_dh"/>
</dbReference>
<evidence type="ECO:0000313" key="5">
    <source>
        <dbReference type="Proteomes" id="UP001408356"/>
    </source>
</evidence>
<organism evidence="4 5">
    <name type="scientific">Seiridium unicorne</name>
    <dbReference type="NCBI Taxonomy" id="138068"/>
    <lineage>
        <taxon>Eukaryota</taxon>
        <taxon>Fungi</taxon>
        <taxon>Dikarya</taxon>
        <taxon>Ascomycota</taxon>
        <taxon>Pezizomycotina</taxon>
        <taxon>Sordariomycetes</taxon>
        <taxon>Xylariomycetidae</taxon>
        <taxon>Amphisphaeriales</taxon>
        <taxon>Sporocadaceae</taxon>
        <taxon>Seiridium</taxon>
    </lineage>
</organism>
<comment type="similarity">
    <text evidence="1">Belongs to the scytalone dehydratase family.</text>
</comment>
<name>A0ABR2UJV1_9PEZI</name>
<dbReference type="EMBL" id="JARVKF010000421">
    <property type="protein sequence ID" value="KAK9414907.1"/>
    <property type="molecule type" value="Genomic_DNA"/>
</dbReference>
<dbReference type="Gene3D" id="3.10.450.50">
    <property type="match status" value="1"/>
</dbReference>
<proteinExistence type="inferred from homology"/>
<comment type="caution">
    <text evidence="4">The sequence shown here is derived from an EMBL/GenBank/DDBJ whole genome shotgun (WGS) entry which is preliminary data.</text>
</comment>